<dbReference type="CDD" id="cd01276">
    <property type="entry name" value="PKCI_related"/>
    <property type="match status" value="1"/>
</dbReference>
<name>A0ABY9T9U6_BREBE</name>
<dbReference type="SUPFAM" id="SSF54197">
    <property type="entry name" value="HIT-like"/>
    <property type="match status" value="1"/>
</dbReference>
<sequence>MEKSIFTRIMEGEIPARIEYEDDQVIAIHDIAPKAPVHLLIIPRKPIPTLMDATEEDLPLIGHIHAVAQKLAKKLELKGFRLINNCGKEGGQEVFHIHYHFLAGFQEKSE</sequence>
<evidence type="ECO:0000313" key="4">
    <source>
        <dbReference type="Proteomes" id="UP001256827"/>
    </source>
</evidence>
<dbReference type="InterPro" id="IPR011146">
    <property type="entry name" value="HIT-like"/>
</dbReference>
<dbReference type="RefSeq" id="WP_310771930.1">
    <property type="nucleotide sequence ID" value="NZ_CP134050.1"/>
</dbReference>
<evidence type="ECO:0000313" key="3">
    <source>
        <dbReference type="EMBL" id="WNC16870.1"/>
    </source>
</evidence>
<dbReference type="InterPro" id="IPR001310">
    <property type="entry name" value="Histidine_triad_HIT"/>
</dbReference>
<reference evidence="3 4" key="1">
    <citation type="submission" date="2023-09" db="EMBL/GenBank/DDBJ databases">
        <title>Complete Genome and Methylome dissection of Bacillus brevis NEB573 original source of BbsI restriction endonuclease.</title>
        <authorList>
            <person name="Fomenkov A."/>
            <person name="Roberts R.D."/>
        </authorList>
    </citation>
    <scope>NUCLEOTIDE SEQUENCE [LARGE SCALE GENOMIC DNA]</scope>
    <source>
        <strain evidence="3 4">NEB573</strain>
    </source>
</reference>
<dbReference type="Gene3D" id="3.30.428.10">
    <property type="entry name" value="HIT-like"/>
    <property type="match status" value="1"/>
</dbReference>
<accession>A0ABY9T9U6</accession>
<dbReference type="Proteomes" id="UP001256827">
    <property type="component" value="Chromosome"/>
</dbReference>
<proteinExistence type="predicted"/>
<gene>
    <name evidence="3" type="ORF">RGB73_11305</name>
</gene>
<evidence type="ECO:0000259" key="2">
    <source>
        <dbReference type="PROSITE" id="PS51084"/>
    </source>
</evidence>
<dbReference type="EMBL" id="CP134050">
    <property type="protein sequence ID" value="WNC16870.1"/>
    <property type="molecule type" value="Genomic_DNA"/>
</dbReference>
<feature type="short sequence motif" description="Histidine triad motif" evidence="1">
    <location>
        <begin position="96"/>
        <end position="100"/>
    </location>
</feature>
<dbReference type="Pfam" id="PF01230">
    <property type="entry name" value="HIT"/>
    <property type="match status" value="1"/>
</dbReference>
<dbReference type="PANTHER" id="PTHR23089">
    <property type="entry name" value="HISTIDINE TRIAD HIT PROTEIN"/>
    <property type="match status" value="1"/>
</dbReference>
<dbReference type="PRINTS" id="PR00332">
    <property type="entry name" value="HISTRIAD"/>
</dbReference>
<keyword evidence="4" id="KW-1185">Reference proteome</keyword>
<organism evidence="3 4">
    <name type="scientific">Brevibacillus brevis</name>
    <name type="common">Bacillus brevis</name>
    <dbReference type="NCBI Taxonomy" id="1393"/>
    <lineage>
        <taxon>Bacteria</taxon>
        <taxon>Bacillati</taxon>
        <taxon>Bacillota</taxon>
        <taxon>Bacilli</taxon>
        <taxon>Bacillales</taxon>
        <taxon>Paenibacillaceae</taxon>
        <taxon>Brevibacillus</taxon>
    </lineage>
</organism>
<dbReference type="PROSITE" id="PS51084">
    <property type="entry name" value="HIT_2"/>
    <property type="match status" value="1"/>
</dbReference>
<evidence type="ECO:0000256" key="1">
    <source>
        <dbReference type="PROSITE-ProRule" id="PRU00464"/>
    </source>
</evidence>
<feature type="domain" description="HIT" evidence="2">
    <location>
        <begin position="5"/>
        <end position="110"/>
    </location>
</feature>
<protein>
    <submittedName>
        <fullName evidence="3">Histidine triad nucleotide-binding protein</fullName>
    </submittedName>
</protein>
<dbReference type="InterPro" id="IPR036265">
    <property type="entry name" value="HIT-like_sf"/>
</dbReference>